<protein>
    <recommendedName>
        <fullName evidence="4">MAM domain-containing protein</fullName>
    </recommendedName>
</protein>
<dbReference type="PANTHER" id="PTHR10199">
    <property type="entry name" value="THROMBOSPONDIN"/>
    <property type="match status" value="1"/>
</dbReference>
<sequence>MLSAQTTSANAITNGNFGTDTTTGGNLNGWATNGTGTDLPTSNNWFAVNGGATAFRDGAEGLNLTQSNVVFKTSSSPKYATFSVKISPVNAFGVPVNTSWGKMSIWLEGPSGGFIKLFSVFNPITADANSPTVNITEINPAIVQKLAVNNSLTARSFATGAYSTVDVTVDTDLLPNSGIVLFQRNNGTASGPNGTAGTDDFFIDDVSYTHLVWPDTDNDGIDDSVDIDDDNDGVPDATENPICYFSADEWNTGVKPQSIVTISSALTTTTGFFDQLTDGVNNVSAVTFSNTPAQAIQNANVYLFNFAYPVRLDALYLKFNTATQFAGTTKIQGSNTNNGTDWVDLSAAISQAAVSNTTVNGDVSVTTSIKYPVTLNTTTAFKYIRITGVAATNIAAQNASEVYFDFNTPTYVASRYPKLTCTGAGTDADGDGTPNHLDLDSDNDGCSDAKESGATTNTTANYQFPDIDSNNDGLVDAVDANNDGIVDYSSVYSYAINSSINACTDSDGDGIADVNDIDDDNDGILDTVEAGCNPNVGYNTTSASGISNIFSQYGVNSGTLYTQLADDIGLVFSETSTFASGILLSSAACAQPALQGTTYSSDIWIKSVNPTNITQPVPLKSISFKNDCAASSTNHEYIAYSAYDVSGNLLYTYNIAADPTIVQNSNFRFDLVMNPNYQVYSIKISRLSNAVVVTGVTLGTGNGFSVCNMSTDTDGDGVPNYLDLDSDGDGCPDLKEAGVSPLTDLFTPSATNNVGGSYGIANPAGSQLNPSAADTNNDGLNDSVDPDLNGVTNYTSTYNAYAINSSINACTDSDGDGITNVNDIDDDNDGVPDKVECPGIFGNMTTGGGFSTTAANIPNWYMGLASATLPIAEPFTPTVISISNTGAVYNYGIGGGNQVNSPLTGGLFDTNDGGNTAAGLQYVLQENDPNRPVVNKLSSPLVAGATYNYAFDLGLRTTTGTTNKYIVMLYNADTQRPEKMIESGVLNTLPGTSDTPSYKNFTGSFVPALSGNYYLLFYPSVSGGAADDFVIDRVAVAGVSSSTCDTDGDGVPNYLDLDSDGDGCPDAMESGVYEYVSTNGGTMSNGSLTTNMIDPTGVRNAVAGTGAPADYGANGFYNLLETTENGIAKYPSTYDMALDPGVSNCSDRDGDGIPDFVDIDDDNDGVLDRIEACPSRQYSVPGDVIDGSTTTVQSSVPSAGFAESPATTCAGTGTIDNQYPFSNPAACSFITRTGTQASGTWKITFSSPVPADRIMIGFVTAATAATTNLVYTYAVNPGTDATLGTARDSEFSDIITRTNLTKNGSTSYSQTTLGANTDPAITLKGFGNRTVKSLDFSVSGVAATGAVSFFVTIQSNNCDPDGDGIVNSLDNDSDNDNCSDAVEAGVITYVTANGGTFSPGTLNNPSSTLSPNATVGNNTPADYGANGFYTVIENNDTAAATYNGTYTYANAINAAITACALACFRPAVTAGTILPTLYGITALGRAAENTGSWPGVRKGGWVALEAKTKGFVPNRLTTAQINAIPAADLAEGMMVYNITLDCLYINTDGTAAGWKCFNTQTCP</sequence>
<reference evidence="2 3" key="1">
    <citation type="journal article" date="2013" name="Int. J. Syst. Evol. Microbiol.">
        <title>Chryseobacterium angstadtii sp. nov., isolated from a newt tank.</title>
        <authorList>
            <person name="Kirk K.E."/>
            <person name="Hoffman J.A."/>
            <person name="Smith K.A."/>
            <person name="Strahan B.L."/>
            <person name="Failor K.C."/>
            <person name="Krebs J.E."/>
            <person name="Gale A.N."/>
            <person name="Do T.D."/>
            <person name="Sontag T.C."/>
            <person name="Batties A.M."/>
            <person name="Mistiszyn K."/>
            <person name="Newman J.D."/>
        </authorList>
    </citation>
    <scope>NUCLEOTIDE SEQUENCE [LARGE SCALE GENOMIC DNA]</scope>
    <source>
        <strain evidence="2 3">KM</strain>
    </source>
</reference>
<name>A0A0J7I6U3_9FLAO</name>
<dbReference type="PATRIC" id="fig|558151.6.peg.3544"/>
<dbReference type="STRING" id="558151.ACM46_16760"/>
<feature type="region of interest" description="Disordered" evidence="1">
    <location>
        <begin position="427"/>
        <end position="462"/>
    </location>
</feature>
<feature type="compositionally biased region" description="Polar residues" evidence="1">
    <location>
        <begin position="453"/>
        <end position="462"/>
    </location>
</feature>
<dbReference type="Gene3D" id="4.10.1080.10">
    <property type="entry name" value="TSP type-3 repeat"/>
    <property type="match status" value="3"/>
</dbReference>
<gene>
    <name evidence="2" type="ORF">ACM46_16760</name>
</gene>
<comment type="caution">
    <text evidence="2">The sequence shown here is derived from an EMBL/GenBank/DDBJ whole genome shotgun (WGS) entry which is preliminary data.</text>
</comment>
<dbReference type="EMBL" id="LFND01000005">
    <property type="protein sequence ID" value="KMQ61639.1"/>
    <property type="molecule type" value="Genomic_DNA"/>
</dbReference>
<keyword evidence="3" id="KW-1185">Reference proteome</keyword>
<evidence type="ECO:0000256" key="1">
    <source>
        <dbReference type="SAM" id="MobiDB-lite"/>
    </source>
</evidence>
<accession>A0A0J7I6U3</accession>
<dbReference type="Proteomes" id="UP000036261">
    <property type="component" value="Unassembled WGS sequence"/>
</dbReference>
<dbReference type="InterPro" id="IPR028974">
    <property type="entry name" value="TSP_type-3_rpt"/>
</dbReference>
<evidence type="ECO:0000313" key="2">
    <source>
        <dbReference type="EMBL" id="KMQ61639.1"/>
    </source>
</evidence>
<dbReference type="GO" id="GO:0005509">
    <property type="term" value="F:calcium ion binding"/>
    <property type="evidence" value="ECO:0007669"/>
    <property type="project" value="InterPro"/>
</dbReference>
<organism evidence="2 3">
    <name type="scientific">Chryseobacterium angstadtii</name>
    <dbReference type="NCBI Taxonomy" id="558151"/>
    <lineage>
        <taxon>Bacteria</taxon>
        <taxon>Pseudomonadati</taxon>
        <taxon>Bacteroidota</taxon>
        <taxon>Flavobacteriia</taxon>
        <taxon>Flavobacteriales</taxon>
        <taxon>Weeksellaceae</taxon>
        <taxon>Chryseobacterium group</taxon>
        <taxon>Chryseobacterium</taxon>
    </lineage>
</organism>
<proteinExistence type="predicted"/>
<dbReference type="SUPFAM" id="SSF103647">
    <property type="entry name" value="TSP type-3 repeat"/>
    <property type="match status" value="2"/>
</dbReference>
<evidence type="ECO:0008006" key="4">
    <source>
        <dbReference type="Google" id="ProtNLM"/>
    </source>
</evidence>
<evidence type="ECO:0000313" key="3">
    <source>
        <dbReference type="Proteomes" id="UP000036261"/>
    </source>
</evidence>